<name>A0A9P5NRF7_GYMJU</name>
<keyword evidence="1" id="KW-1133">Transmembrane helix</keyword>
<reference evidence="3" key="1">
    <citation type="submission" date="2020-11" db="EMBL/GenBank/DDBJ databases">
        <authorList>
            <consortium name="DOE Joint Genome Institute"/>
            <person name="Ahrendt S."/>
            <person name="Riley R."/>
            <person name="Andreopoulos W."/>
            <person name="LaButti K."/>
            <person name="Pangilinan J."/>
            <person name="Ruiz-duenas F.J."/>
            <person name="Barrasa J.M."/>
            <person name="Sanchez-Garcia M."/>
            <person name="Camarero S."/>
            <person name="Miyauchi S."/>
            <person name="Serrano A."/>
            <person name="Linde D."/>
            <person name="Babiker R."/>
            <person name="Drula E."/>
            <person name="Ayuso-Fernandez I."/>
            <person name="Pacheco R."/>
            <person name="Padilla G."/>
            <person name="Ferreira P."/>
            <person name="Barriuso J."/>
            <person name="Kellner H."/>
            <person name="Castanera R."/>
            <person name="Alfaro M."/>
            <person name="Ramirez L."/>
            <person name="Pisabarro A.G."/>
            <person name="Kuo A."/>
            <person name="Tritt A."/>
            <person name="Lipzen A."/>
            <person name="He G."/>
            <person name="Yan M."/>
            <person name="Ng V."/>
            <person name="Cullen D."/>
            <person name="Martin F."/>
            <person name="Rosso M.-N."/>
            <person name="Henrissat B."/>
            <person name="Hibbett D."/>
            <person name="Martinez A.T."/>
            <person name="Grigoriev I.V."/>
        </authorList>
    </citation>
    <scope>NUCLEOTIDE SEQUENCE</scope>
    <source>
        <strain evidence="3">AH 44721</strain>
    </source>
</reference>
<dbReference type="AlphaFoldDB" id="A0A9P5NRF7"/>
<evidence type="ECO:0000313" key="4">
    <source>
        <dbReference type="Proteomes" id="UP000724874"/>
    </source>
</evidence>
<keyword evidence="1" id="KW-0472">Membrane</keyword>
<protein>
    <submittedName>
        <fullName evidence="3">Uncharacterized protein</fullName>
    </submittedName>
</protein>
<evidence type="ECO:0000313" key="3">
    <source>
        <dbReference type="EMBL" id="KAF8901458.1"/>
    </source>
</evidence>
<gene>
    <name evidence="3" type="ORF">CPB84DRAFT_957592</name>
</gene>
<dbReference type="EMBL" id="JADNYJ010000041">
    <property type="protein sequence ID" value="KAF8901458.1"/>
    <property type="molecule type" value="Genomic_DNA"/>
</dbReference>
<dbReference type="Proteomes" id="UP000724874">
    <property type="component" value="Unassembled WGS sequence"/>
</dbReference>
<comment type="caution">
    <text evidence="3">The sequence shown here is derived from an EMBL/GenBank/DDBJ whole genome shotgun (WGS) entry which is preliminary data.</text>
</comment>
<keyword evidence="1" id="KW-0812">Transmembrane</keyword>
<keyword evidence="4" id="KW-1185">Reference proteome</keyword>
<feature type="chain" id="PRO_5040481349" evidence="2">
    <location>
        <begin position="23"/>
        <end position="213"/>
    </location>
</feature>
<proteinExistence type="predicted"/>
<accession>A0A9P5NRF7</accession>
<dbReference type="OrthoDB" id="10615134at2759"/>
<sequence length="213" mass="22310">MTGRALAILVLIASSLVSIGRTADTTTLLIPQQVEQNITAQNSFSVLGVSVVDVVGSATEYVVSEVVTKNVIVQVKGTQTISNVLISTPTTATYTFEEGASFFRESIVVTAFGPDSTVFASGELSCTATSPETPGARVNCEEIISFSTLRSPQAFSFTAELTPAFTLVVPTSLPSSPSPTSTSDAHARYAPKLAGNFCITLALIMFLVGLLFS</sequence>
<feature type="transmembrane region" description="Helical" evidence="1">
    <location>
        <begin position="193"/>
        <end position="212"/>
    </location>
</feature>
<evidence type="ECO:0000256" key="1">
    <source>
        <dbReference type="SAM" id="Phobius"/>
    </source>
</evidence>
<evidence type="ECO:0000256" key="2">
    <source>
        <dbReference type="SAM" id="SignalP"/>
    </source>
</evidence>
<feature type="signal peptide" evidence="2">
    <location>
        <begin position="1"/>
        <end position="22"/>
    </location>
</feature>
<keyword evidence="2" id="KW-0732">Signal</keyword>
<organism evidence="3 4">
    <name type="scientific">Gymnopilus junonius</name>
    <name type="common">Spectacular rustgill mushroom</name>
    <name type="synonym">Gymnopilus spectabilis subsp. junonius</name>
    <dbReference type="NCBI Taxonomy" id="109634"/>
    <lineage>
        <taxon>Eukaryota</taxon>
        <taxon>Fungi</taxon>
        <taxon>Dikarya</taxon>
        <taxon>Basidiomycota</taxon>
        <taxon>Agaricomycotina</taxon>
        <taxon>Agaricomycetes</taxon>
        <taxon>Agaricomycetidae</taxon>
        <taxon>Agaricales</taxon>
        <taxon>Agaricineae</taxon>
        <taxon>Hymenogastraceae</taxon>
        <taxon>Gymnopilus</taxon>
    </lineage>
</organism>